<evidence type="ECO:0000313" key="1">
    <source>
        <dbReference type="EMBL" id="EPQ59948.1"/>
    </source>
</evidence>
<evidence type="ECO:0000313" key="2">
    <source>
        <dbReference type="Proteomes" id="UP000030669"/>
    </source>
</evidence>
<dbReference type="eggNOG" id="ENOG502SXQ5">
    <property type="taxonomic scope" value="Eukaryota"/>
</dbReference>
<keyword evidence="1" id="KW-0238">DNA-binding</keyword>
<dbReference type="KEGG" id="gtr:GLOTRDRAFT_31462"/>
<name>S7QKY0_GLOTA</name>
<dbReference type="OrthoDB" id="3227781at2759"/>
<dbReference type="AlphaFoldDB" id="S7QKY0"/>
<dbReference type="Proteomes" id="UP000030669">
    <property type="component" value="Unassembled WGS sequence"/>
</dbReference>
<protein>
    <submittedName>
        <fullName evidence="1">Homeodomain-like protein</fullName>
    </submittedName>
</protein>
<organism evidence="1 2">
    <name type="scientific">Gloeophyllum trabeum (strain ATCC 11539 / FP-39264 / Madison 617)</name>
    <name type="common">Brown rot fungus</name>
    <dbReference type="NCBI Taxonomy" id="670483"/>
    <lineage>
        <taxon>Eukaryota</taxon>
        <taxon>Fungi</taxon>
        <taxon>Dikarya</taxon>
        <taxon>Basidiomycota</taxon>
        <taxon>Agaricomycotina</taxon>
        <taxon>Agaricomycetes</taxon>
        <taxon>Gloeophyllales</taxon>
        <taxon>Gloeophyllaceae</taxon>
        <taxon>Gloeophyllum</taxon>
    </lineage>
</organism>
<reference evidence="1 2" key="1">
    <citation type="journal article" date="2012" name="Science">
        <title>The Paleozoic origin of enzymatic lignin decomposition reconstructed from 31 fungal genomes.</title>
        <authorList>
            <person name="Floudas D."/>
            <person name="Binder M."/>
            <person name="Riley R."/>
            <person name="Barry K."/>
            <person name="Blanchette R.A."/>
            <person name="Henrissat B."/>
            <person name="Martinez A.T."/>
            <person name="Otillar R."/>
            <person name="Spatafora J.W."/>
            <person name="Yadav J.S."/>
            <person name="Aerts A."/>
            <person name="Benoit I."/>
            <person name="Boyd A."/>
            <person name="Carlson A."/>
            <person name="Copeland A."/>
            <person name="Coutinho P.M."/>
            <person name="de Vries R.P."/>
            <person name="Ferreira P."/>
            <person name="Findley K."/>
            <person name="Foster B."/>
            <person name="Gaskell J."/>
            <person name="Glotzer D."/>
            <person name="Gorecki P."/>
            <person name="Heitman J."/>
            <person name="Hesse C."/>
            <person name="Hori C."/>
            <person name="Igarashi K."/>
            <person name="Jurgens J.A."/>
            <person name="Kallen N."/>
            <person name="Kersten P."/>
            <person name="Kohler A."/>
            <person name="Kuees U."/>
            <person name="Kumar T.K.A."/>
            <person name="Kuo A."/>
            <person name="LaButti K."/>
            <person name="Larrondo L.F."/>
            <person name="Lindquist E."/>
            <person name="Ling A."/>
            <person name="Lombard V."/>
            <person name="Lucas S."/>
            <person name="Lundell T."/>
            <person name="Martin R."/>
            <person name="McLaughlin D.J."/>
            <person name="Morgenstern I."/>
            <person name="Morin E."/>
            <person name="Murat C."/>
            <person name="Nagy L.G."/>
            <person name="Nolan M."/>
            <person name="Ohm R.A."/>
            <person name="Patyshakuliyeva A."/>
            <person name="Rokas A."/>
            <person name="Ruiz-Duenas F.J."/>
            <person name="Sabat G."/>
            <person name="Salamov A."/>
            <person name="Samejima M."/>
            <person name="Schmutz J."/>
            <person name="Slot J.C."/>
            <person name="St John F."/>
            <person name="Stenlid J."/>
            <person name="Sun H."/>
            <person name="Sun S."/>
            <person name="Syed K."/>
            <person name="Tsang A."/>
            <person name="Wiebenga A."/>
            <person name="Young D."/>
            <person name="Pisabarro A."/>
            <person name="Eastwood D.C."/>
            <person name="Martin F."/>
            <person name="Cullen D."/>
            <person name="Grigoriev I.V."/>
            <person name="Hibbett D.S."/>
        </authorList>
    </citation>
    <scope>NUCLEOTIDE SEQUENCE [LARGE SCALE GENOMIC DNA]</scope>
    <source>
        <strain evidence="1 2">ATCC 11539</strain>
    </source>
</reference>
<dbReference type="HOGENOM" id="CLU_056788_9_0_1"/>
<dbReference type="SUPFAM" id="SSF46689">
    <property type="entry name" value="Homeodomain-like"/>
    <property type="match status" value="1"/>
</dbReference>
<keyword evidence="2" id="KW-1185">Reference proteome</keyword>
<accession>S7QKY0</accession>
<gene>
    <name evidence="1" type="ORF">GLOTRDRAFT_31462</name>
</gene>
<dbReference type="GO" id="GO:0003677">
    <property type="term" value="F:DNA binding"/>
    <property type="evidence" value="ECO:0007669"/>
    <property type="project" value="UniProtKB-KW"/>
</dbReference>
<dbReference type="RefSeq" id="XP_007860256.1">
    <property type="nucleotide sequence ID" value="XM_007862065.1"/>
</dbReference>
<dbReference type="InterPro" id="IPR009057">
    <property type="entry name" value="Homeodomain-like_sf"/>
</dbReference>
<dbReference type="GeneID" id="19305394"/>
<dbReference type="EMBL" id="KB469296">
    <property type="protein sequence ID" value="EPQ59948.1"/>
    <property type="molecule type" value="Genomic_DNA"/>
</dbReference>
<dbReference type="OMA" id="QRSHITG"/>
<sequence>MGNRRYIPPEQKQLVITMSMSMKPREIAEVTKMGRSTVSRILALWRDTGEVERKPPDLGRPRALTSVEEMYLESLIERRPDTYLSELQDSLLDACGISVDQRTISRTLKRRGFTRKVVRSPS</sequence>
<proteinExistence type="predicted"/>
<keyword evidence="1" id="KW-0371">Homeobox</keyword>